<name>A0A512N9F8_9HYPH</name>
<gene>
    <name evidence="1" type="ORF">RSO01_27760</name>
</gene>
<protein>
    <recommendedName>
        <fullName evidence="3">Metallo-beta-lactamase domain-containing protein</fullName>
    </recommendedName>
</protein>
<evidence type="ECO:0008006" key="3">
    <source>
        <dbReference type="Google" id="ProtNLM"/>
    </source>
</evidence>
<dbReference type="PANTHER" id="PTHR30619">
    <property type="entry name" value="DNA INTERNALIZATION/COMPETENCE PROTEIN COMEC/REC2"/>
    <property type="match status" value="1"/>
</dbReference>
<evidence type="ECO:0000313" key="1">
    <source>
        <dbReference type="EMBL" id="GEP55610.1"/>
    </source>
</evidence>
<keyword evidence="2" id="KW-1185">Reference proteome</keyword>
<dbReference type="InterPro" id="IPR052159">
    <property type="entry name" value="Competence_DNA_uptake"/>
</dbReference>
<dbReference type="Proteomes" id="UP000321058">
    <property type="component" value="Unassembled WGS sequence"/>
</dbReference>
<dbReference type="EMBL" id="BKAJ01000040">
    <property type="protein sequence ID" value="GEP55610.1"/>
    <property type="molecule type" value="Genomic_DNA"/>
</dbReference>
<dbReference type="InterPro" id="IPR036866">
    <property type="entry name" value="RibonucZ/Hydroxyglut_hydro"/>
</dbReference>
<organism evidence="1 2">
    <name type="scientific">Reyranella soli</name>
    <dbReference type="NCBI Taxonomy" id="1230389"/>
    <lineage>
        <taxon>Bacteria</taxon>
        <taxon>Pseudomonadati</taxon>
        <taxon>Pseudomonadota</taxon>
        <taxon>Alphaproteobacteria</taxon>
        <taxon>Hyphomicrobiales</taxon>
        <taxon>Reyranellaceae</taxon>
        <taxon>Reyranella</taxon>
    </lineage>
</organism>
<dbReference type="AlphaFoldDB" id="A0A512N9F8"/>
<dbReference type="OrthoDB" id="7177610at2"/>
<comment type="caution">
    <text evidence="1">The sequence shown here is derived from an EMBL/GenBank/DDBJ whole genome shotgun (WGS) entry which is preliminary data.</text>
</comment>
<accession>A0A512N9F8</accession>
<sequence length="377" mass="40689">MSDCLRLHAFPANEGDCLLIEYGDSDKPHRVLIDGGRLATYHDHLGPFLADLKDGERKLELMVVSHIDRDHIEGALALLQDAELTLAADDIWFNAFPHLEGKSVPVVLPDNQIPVLSAKHGELLTAAIRQRKWPWNKAFDGAAVALGDDGKPVRRKLAGGAVIHLLSPSREKLTALIKPWRKECARAEIVPGLLAVAGAGAAGQVAVLAARDSADLEALANRKTPDDTAPANGSSIAFLFEYGGWRLLLAADAHPGLLLDGLRAYDGGKAVSVALFKLSHHGSKSNMTRDLGAAVAFEHALVSTSGSQFSHPDQEALARVILAGDAKNVHFNYRNDITGSWDNDPLMKKYGYLATYPMAANGYFSAEFTKDGLQRLK</sequence>
<dbReference type="Gene3D" id="3.60.15.10">
    <property type="entry name" value="Ribonuclease Z/Hydroxyacylglutathione hydrolase-like"/>
    <property type="match status" value="1"/>
</dbReference>
<dbReference type="SUPFAM" id="SSF56281">
    <property type="entry name" value="Metallo-hydrolase/oxidoreductase"/>
    <property type="match status" value="1"/>
</dbReference>
<proteinExistence type="predicted"/>
<dbReference type="PANTHER" id="PTHR30619:SF1">
    <property type="entry name" value="RECOMBINATION PROTEIN 2"/>
    <property type="match status" value="1"/>
</dbReference>
<dbReference type="RefSeq" id="WP_147149693.1">
    <property type="nucleotide sequence ID" value="NZ_BKAJ01000040.1"/>
</dbReference>
<evidence type="ECO:0000313" key="2">
    <source>
        <dbReference type="Proteomes" id="UP000321058"/>
    </source>
</evidence>
<reference evidence="1 2" key="1">
    <citation type="submission" date="2019-07" db="EMBL/GenBank/DDBJ databases">
        <title>Whole genome shotgun sequence of Reyranella soli NBRC 108950.</title>
        <authorList>
            <person name="Hosoyama A."/>
            <person name="Uohara A."/>
            <person name="Ohji S."/>
            <person name="Ichikawa N."/>
        </authorList>
    </citation>
    <scope>NUCLEOTIDE SEQUENCE [LARGE SCALE GENOMIC DNA]</scope>
    <source>
        <strain evidence="1 2">NBRC 108950</strain>
    </source>
</reference>